<protein>
    <submittedName>
        <fullName evidence="1">Uncharacterized protein</fullName>
    </submittedName>
</protein>
<gene>
    <name evidence="1" type="ORF">E1A91_D05G421300v1</name>
</gene>
<dbReference type="EMBL" id="CM017653">
    <property type="protein sequence ID" value="TYI85172.1"/>
    <property type="molecule type" value="Genomic_DNA"/>
</dbReference>
<dbReference type="AlphaFoldDB" id="A0A5D2V7K6"/>
<reference evidence="1 2" key="1">
    <citation type="submission" date="2019-07" db="EMBL/GenBank/DDBJ databases">
        <title>WGS assembly of Gossypium mustelinum.</title>
        <authorList>
            <person name="Chen Z.J."/>
            <person name="Sreedasyam A."/>
            <person name="Ando A."/>
            <person name="Song Q."/>
            <person name="De L."/>
            <person name="Hulse-Kemp A."/>
            <person name="Ding M."/>
            <person name="Ye W."/>
            <person name="Kirkbride R."/>
            <person name="Jenkins J."/>
            <person name="Plott C."/>
            <person name="Lovell J."/>
            <person name="Lin Y.-M."/>
            <person name="Vaughn R."/>
            <person name="Liu B."/>
            <person name="Li W."/>
            <person name="Simpson S."/>
            <person name="Scheffler B."/>
            <person name="Saski C."/>
            <person name="Grover C."/>
            <person name="Hu G."/>
            <person name="Conover J."/>
            <person name="Carlson J."/>
            <person name="Shu S."/>
            <person name="Boston L."/>
            <person name="Williams M."/>
            <person name="Peterson D."/>
            <person name="Mcgee K."/>
            <person name="Jones D."/>
            <person name="Wendel J."/>
            <person name="Stelly D."/>
            <person name="Grimwood J."/>
            <person name="Schmutz J."/>
        </authorList>
    </citation>
    <scope>NUCLEOTIDE SEQUENCE [LARGE SCALE GENOMIC DNA]</scope>
    <source>
        <strain evidence="1">1408120.09</strain>
    </source>
</reference>
<name>A0A5D2V7K6_GOSMU</name>
<sequence length="125" mass="14499">MCFQPLHLKDFHCWNLLDLYNCPQLLQIFSQIEEKDLIGNHIQLKVPFLRNLSVMDCPQWTCFIVGSQLMELLLYNVGNSCQSSKIDVPILNQDYIEVGNHEEVLQVQGEYSFSSKKENAIEGFM</sequence>
<accession>A0A5D2V7K6</accession>
<evidence type="ECO:0000313" key="2">
    <source>
        <dbReference type="Proteomes" id="UP000323597"/>
    </source>
</evidence>
<proteinExistence type="predicted"/>
<evidence type="ECO:0000313" key="1">
    <source>
        <dbReference type="EMBL" id="TYI85172.1"/>
    </source>
</evidence>
<keyword evidence="2" id="KW-1185">Reference proteome</keyword>
<organism evidence="1 2">
    <name type="scientific">Gossypium mustelinum</name>
    <name type="common">Cotton</name>
    <name type="synonym">Gossypium caicoense</name>
    <dbReference type="NCBI Taxonomy" id="34275"/>
    <lineage>
        <taxon>Eukaryota</taxon>
        <taxon>Viridiplantae</taxon>
        <taxon>Streptophyta</taxon>
        <taxon>Embryophyta</taxon>
        <taxon>Tracheophyta</taxon>
        <taxon>Spermatophyta</taxon>
        <taxon>Magnoliopsida</taxon>
        <taxon>eudicotyledons</taxon>
        <taxon>Gunneridae</taxon>
        <taxon>Pentapetalae</taxon>
        <taxon>rosids</taxon>
        <taxon>malvids</taxon>
        <taxon>Malvales</taxon>
        <taxon>Malvaceae</taxon>
        <taxon>Malvoideae</taxon>
        <taxon>Gossypium</taxon>
    </lineage>
</organism>
<dbReference type="Proteomes" id="UP000323597">
    <property type="component" value="Chromosome D05"/>
</dbReference>